<dbReference type="CDD" id="cd04301">
    <property type="entry name" value="NAT_SF"/>
    <property type="match status" value="1"/>
</dbReference>
<dbReference type="SUPFAM" id="SSF55729">
    <property type="entry name" value="Acyl-CoA N-acyltransferases (Nat)"/>
    <property type="match status" value="1"/>
</dbReference>
<reference evidence="2" key="2">
    <citation type="submission" date="2020-09" db="EMBL/GenBank/DDBJ databases">
        <authorList>
            <person name="Sun Q."/>
            <person name="Zhou Y."/>
        </authorList>
    </citation>
    <scope>NUCLEOTIDE SEQUENCE</scope>
    <source>
        <strain evidence="2">CGMCC 4.7272</strain>
    </source>
</reference>
<dbReference type="EMBL" id="BMMU01000025">
    <property type="protein sequence ID" value="GGJ55698.1"/>
    <property type="molecule type" value="Genomic_DNA"/>
</dbReference>
<dbReference type="InterPro" id="IPR016181">
    <property type="entry name" value="Acyl_CoA_acyltransferase"/>
</dbReference>
<dbReference type="Gene3D" id="3.40.630.30">
    <property type="match status" value="1"/>
</dbReference>
<comment type="caution">
    <text evidence="2">The sequence shown here is derived from an EMBL/GenBank/DDBJ whole genome shotgun (WGS) entry which is preliminary data.</text>
</comment>
<accession>A0A917LA38</accession>
<name>A0A917LA38_9ACTN</name>
<evidence type="ECO:0000313" key="2">
    <source>
        <dbReference type="EMBL" id="GGJ55698.1"/>
    </source>
</evidence>
<feature type="domain" description="N-acetyltransferase" evidence="1">
    <location>
        <begin position="1"/>
        <end position="104"/>
    </location>
</feature>
<dbReference type="Proteomes" id="UP000625682">
    <property type="component" value="Unassembled WGS sequence"/>
</dbReference>
<proteinExistence type="predicted"/>
<sequence length="104" mass="10980">MAESRGQVIGLAEYEAGDDAASAEMSIAVADTLHHHGVGTLLVEHLVSAARADGITTFTADALSGKGGDFRDFEQVEAWAARIGTGFTAESQRIRSSPRLRQPP</sequence>
<dbReference type="GO" id="GO:0016747">
    <property type="term" value="F:acyltransferase activity, transferring groups other than amino-acyl groups"/>
    <property type="evidence" value="ECO:0007669"/>
    <property type="project" value="InterPro"/>
</dbReference>
<evidence type="ECO:0000313" key="3">
    <source>
        <dbReference type="Proteomes" id="UP000625682"/>
    </source>
</evidence>
<protein>
    <recommendedName>
        <fullName evidence="1">N-acetyltransferase domain-containing protein</fullName>
    </recommendedName>
</protein>
<evidence type="ECO:0000259" key="1">
    <source>
        <dbReference type="PROSITE" id="PS51186"/>
    </source>
</evidence>
<gene>
    <name evidence="2" type="ORF">GCM10012282_60990</name>
</gene>
<reference evidence="2" key="1">
    <citation type="journal article" date="2014" name="Int. J. Syst. Evol. Microbiol.">
        <title>Complete genome sequence of Corynebacterium casei LMG S-19264T (=DSM 44701T), isolated from a smear-ripened cheese.</title>
        <authorList>
            <consortium name="US DOE Joint Genome Institute (JGI-PGF)"/>
            <person name="Walter F."/>
            <person name="Albersmeier A."/>
            <person name="Kalinowski J."/>
            <person name="Ruckert C."/>
        </authorList>
    </citation>
    <scope>NUCLEOTIDE SEQUENCE</scope>
    <source>
        <strain evidence="2">CGMCC 4.7272</strain>
    </source>
</reference>
<organism evidence="2 3">
    <name type="scientific">Streptomyces lacrimifluminis</name>
    <dbReference type="NCBI Taxonomy" id="1500077"/>
    <lineage>
        <taxon>Bacteria</taxon>
        <taxon>Bacillati</taxon>
        <taxon>Actinomycetota</taxon>
        <taxon>Actinomycetes</taxon>
        <taxon>Kitasatosporales</taxon>
        <taxon>Streptomycetaceae</taxon>
        <taxon>Streptomyces</taxon>
    </lineage>
</organism>
<dbReference type="Pfam" id="PF00583">
    <property type="entry name" value="Acetyltransf_1"/>
    <property type="match status" value="1"/>
</dbReference>
<dbReference type="InterPro" id="IPR000182">
    <property type="entry name" value="GNAT_dom"/>
</dbReference>
<dbReference type="AlphaFoldDB" id="A0A917LA38"/>
<keyword evidence="3" id="KW-1185">Reference proteome</keyword>
<dbReference type="PROSITE" id="PS51186">
    <property type="entry name" value="GNAT"/>
    <property type="match status" value="1"/>
</dbReference>